<proteinExistence type="inferred from homology"/>
<dbReference type="InterPro" id="IPR037020">
    <property type="entry name" value="Hemocyanin_C_sf"/>
</dbReference>
<dbReference type="SUPFAM" id="SSF81296">
    <property type="entry name" value="E set domains"/>
    <property type="match status" value="1"/>
</dbReference>
<dbReference type="InterPro" id="IPR013788">
    <property type="entry name" value="Hemocyanin/hexamerin"/>
</dbReference>
<evidence type="ECO:0000259" key="4">
    <source>
        <dbReference type="Pfam" id="PF00372"/>
    </source>
</evidence>
<dbReference type="PROSITE" id="PS00209">
    <property type="entry name" value="HEMOCYANIN_1"/>
    <property type="match status" value="1"/>
</dbReference>
<protein>
    <submittedName>
        <fullName evidence="6">Uncharacterized protein</fullName>
    </submittedName>
</protein>
<evidence type="ECO:0000313" key="7">
    <source>
        <dbReference type="Proteomes" id="UP000249218"/>
    </source>
</evidence>
<dbReference type="InterPro" id="IPR000896">
    <property type="entry name" value="Hemocyanin/hexamerin_mid_dom"/>
</dbReference>
<sequence>MFQFTLLLWLLSVGMSISAPSDEFRGMVNEGELSVDVDGPLMGIVPGYAAQGERQPHRTGNIFYELLEYNDDYKIFKNLVKKGITMKGLTFNIYDENMQEAASHLFELLHGAEDAGYNAEKLFNFDELNEDLVAYATQLNMIYRDKHVDTSAFSPPFITKPNFFVNGETILKAMKISNYLYNNIDITEEAYVDQYFKNYDTVTINSNYSGWNLPENGGEELLNYFREDISLNSYYYGVHLRHPYWMFRHRLYALNSRNDEHYYYIHQQLAARLYLEKEHLRQENNSKKNDFGDFKPYLIHENGLPFPSRSGTIGDWSEDRAKIKAIDIAIRECMSRGIIMMENKSPIRLSEDNYIKLLTRLFRGNFEVGRISKIVRSLFGYGGNGYPIDEYNPAPSLLHHPQTALRDPIYWYMIQFVLNYFTEYKESIEPVNLQKHSLKRCEIIDAEIPKITTYFDYYQFNINKAVIKKSSPHFKIPLTITARQKRLKHSKFELNFTVDCEGIKNTIVRLFLGPPCTDSCWEEYSHFFELDKFAYSFEEGLNTITWSPEISNKFSNDEFYNMEGSSLLKDRINNYNMFKFPENLIIPRGLEKGLNLTLFIMITSADEYLDEFYSANKFFADLMNDIDNKPLGFPFDRPAVDYYDDAPNYKFYNITIYHKKNNIEKNGFFSPHLH</sequence>
<dbReference type="Pfam" id="PF00372">
    <property type="entry name" value="Hemocyanin_M"/>
    <property type="match status" value="1"/>
</dbReference>
<evidence type="ECO:0000259" key="5">
    <source>
        <dbReference type="Pfam" id="PF03723"/>
    </source>
</evidence>
<feature type="domain" description="Hemocyanin middle" evidence="4">
    <location>
        <begin position="160"/>
        <end position="421"/>
    </location>
</feature>
<comment type="similarity">
    <text evidence="2">Belongs to the hemocyanin family.</text>
</comment>
<dbReference type="Gene3D" id="1.10.1280.10">
    <property type="entry name" value="Di-copper center containing domain from catechol oxidase"/>
    <property type="match status" value="1"/>
</dbReference>
<evidence type="ECO:0000256" key="1">
    <source>
        <dbReference type="ARBA" id="ARBA00022761"/>
    </source>
</evidence>
<evidence type="ECO:0000313" key="6">
    <source>
        <dbReference type="EMBL" id="PZC73857.1"/>
    </source>
</evidence>
<dbReference type="PANTHER" id="PTHR11511:SF5">
    <property type="entry name" value="FAT-BODY PROTEIN 1-RELATED"/>
    <property type="match status" value="1"/>
</dbReference>
<dbReference type="InterPro" id="IPR008922">
    <property type="entry name" value="Di-copper_centre_dom_sf"/>
</dbReference>
<dbReference type="PROSITE" id="PS00210">
    <property type="entry name" value="HEMOCYANIN_2"/>
    <property type="match status" value="1"/>
</dbReference>
<dbReference type="InterPro" id="IPR014756">
    <property type="entry name" value="Ig_E-set"/>
</dbReference>
<feature type="signal peptide" evidence="3">
    <location>
        <begin position="1"/>
        <end position="18"/>
    </location>
</feature>
<dbReference type="InterPro" id="IPR005203">
    <property type="entry name" value="Hemocyanin_C"/>
</dbReference>
<feature type="domain" description="Hemocyanin C-terminal" evidence="5">
    <location>
        <begin position="442"/>
        <end position="658"/>
    </location>
</feature>
<dbReference type="Pfam" id="PF03723">
    <property type="entry name" value="Hemocyanin_C"/>
    <property type="match status" value="1"/>
</dbReference>
<keyword evidence="3" id="KW-0732">Signal</keyword>
<dbReference type="PANTHER" id="PTHR11511">
    <property type="entry name" value="LARVAL STORAGE PROTEIN/PHENOLOXIDASE"/>
    <property type="match status" value="1"/>
</dbReference>
<reference evidence="6 7" key="1">
    <citation type="journal article" date="2017" name="BMC Biol.">
        <title>Genomic innovations, transcriptional plasticity and gene loss underlying the evolution and divergence of two highly polyphagous and invasive Helicoverpa pest species.</title>
        <authorList>
            <person name="Pearce S.L."/>
            <person name="Clarke D.F."/>
            <person name="East P.D."/>
            <person name="Elfekih S."/>
            <person name="Gordon K.H."/>
            <person name="Jermiin L.S."/>
            <person name="McGaughran A."/>
            <person name="Oakeshott J.G."/>
            <person name="Papanikolaou A."/>
            <person name="Perera O.P."/>
            <person name="Rane R.V."/>
            <person name="Richards S."/>
            <person name="Tay W.T."/>
            <person name="Walsh T.K."/>
            <person name="Anderson A."/>
            <person name="Anderson C.J."/>
            <person name="Asgari S."/>
            <person name="Board P.G."/>
            <person name="Bretschneider A."/>
            <person name="Campbell P.M."/>
            <person name="Chertemps T."/>
            <person name="Christeller J.T."/>
            <person name="Coppin C.W."/>
            <person name="Downes S.J."/>
            <person name="Duan G."/>
            <person name="Farnsworth C.A."/>
            <person name="Good R.T."/>
            <person name="Han L.B."/>
            <person name="Han Y.C."/>
            <person name="Hatje K."/>
            <person name="Horne I."/>
            <person name="Huang Y.P."/>
            <person name="Hughes D.S."/>
            <person name="Jacquin-Joly E."/>
            <person name="James W."/>
            <person name="Jhangiani S."/>
            <person name="Kollmar M."/>
            <person name="Kuwar S.S."/>
            <person name="Li S."/>
            <person name="Liu N.Y."/>
            <person name="Maibeche M.T."/>
            <person name="Miller J.R."/>
            <person name="Montagne N."/>
            <person name="Perry T."/>
            <person name="Qu J."/>
            <person name="Song S.V."/>
            <person name="Sutton G.G."/>
            <person name="Vogel H."/>
            <person name="Walenz B.P."/>
            <person name="Xu W."/>
            <person name="Zhang H.J."/>
            <person name="Zou Z."/>
            <person name="Batterham P."/>
            <person name="Edwards O.R."/>
            <person name="Feyereisen R."/>
            <person name="Gibbs R.A."/>
            <person name="Heckel D.G."/>
            <person name="McGrath A."/>
            <person name="Robin C."/>
            <person name="Scherer S.E."/>
            <person name="Worley K.C."/>
            <person name="Wu Y.D."/>
        </authorList>
    </citation>
    <scope>NUCLEOTIDE SEQUENCE [LARGE SCALE GENOMIC DNA]</scope>
    <source>
        <strain evidence="6">Harm_GR_Male_#8</strain>
        <tissue evidence="6">Whole organism</tissue>
    </source>
</reference>
<dbReference type="Proteomes" id="UP000249218">
    <property type="component" value="Unassembled WGS sequence"/>
</dbReference>
<organism evidence="6 7">
    <name type="scientific">Helicoverpa armigera</name>
    <name type="common">Cotton bollworm</name>
    <name type="synonym">Heliothis armigera</name>
    <dbReference type="NCBI Taxonomy" id="29058"/>
    <lineage>
        <taxon>Eukaryota</taxon>
        <taxon>Metazoa</taxon>
        <taxon>Ecdysozoa</taxon>
        <taxon>Arthropoda</taxon>
        <taxon>Hexapoda</taxon>
        <taxon>Insecta</taxon>
        <taxon>Pterygota</taxon>
        <taxon>Neoptera</taxon>
        <taxon>Endopterygota</taxon>
        <taxon>Lepidoptera</taxon>
        <taxon>Glossata</taxon>
        <taxon>Ditrysia</taxon>
        <taxon>Noctuoidea</taxon>
        <taxon>Noctuidae</taxon>
        <taxon>Heliothinae</taxon>
        <taxon>Helicoverpa</taxon>
    </lineage>
</organism>
<dbReference type="AlphaFoldDB" id="A0A2W1BKP5"/>
<feature type="chain" id="PRO_5016060063" evidence="3">
    <location>
        <begin position="19"/>
        <end position="674"/>
    </location>
</feature>
<accession>A0A2W1BKP5</accession>
<dbReference type="SUPFAM" id="SSF48056">
    <property type="entry name" value="Di-copper centre-containing domain"/>
    <property type="match status" value="1"/>
</dbReference>
<evidence type="ECO:0000256" key="3">
    <source>
        <dbReference type="SAM" id="SignalP"/>
    </source>
</evidence>
<keyword evidence="1" id="KW-0758">Storage protein</keyword>
<keyword evidence="7" id="KW-1185">Reference proteome</keyword>
<gene>
    <name evidence="6" type="primary">HaOG208734</name>
    <name evidence="6" type="ORF">B5X24_HaOG208734</name>
</gene>
<dbReference type="GO" id="GO:0045735">
    <property type="term" value="F:nutrient reservoir activity"/>
    <property type="evidence" value="ECO:0007669"/>
    <property type="project" value="UniProtKB-KW"/>
</dbReference>
<dbReference type="OrthoDB" id="7419495at2759"/>
<dbReference type="PRINTS" id="PR00187">
    <property type="entry name" value="HAEMOCYANIN"/>
</dbReference>
<name>A0A2W1BKP5_HELAM</name>
<dbReference type="Gene3D" id="2.60.40.1520">
    <property type="entry name" value="Hemocyanin, C-terminal domain"/>
    <property type="match status" value="1"/>
</dbReference>
<dbReference type="GO" id="GO:0005615">
    <property type="term" value="C:extracellular space"/>
    <property type="evidence" value="ECO:0007669"/>
    <property type="project" value="UniProtKB-ARBA"/>
</dbReference>
<evidence type="ECO:0000256" key="2">
    <source>
        <dbReference type="ARBA" id="ARBA00038082"/>
    </source>
</evidence>
<dbReference type="EMBL" id="KZ150082">
    <property type="protein sequence ID" value="PZC73857.1"/>
    <property type="molecule type" value="Genomic_DNA"/>
</dbReference>